<dbReference type="STRING" id="658187.LDG_7990"/>
<accession>G9ERS2</accession>
<dbReference type="InParanoid" id="G9ERS2"/>
<evidence type="ECO:0000313" key="1">
    <source>
        <dbReference type="EMBL" id="EHL30027.1"/>
    </source>
</evidence>
<reference evidence="1 2" key="1">
    <citation type="journal article" date="2011" name="BMC Genomics">
        <title>Insight into cross-talk between intra-amoebal pathogens.</title>
        <authorList>
            <person name="Gimenez G."/>
            <person name="Bertelli C."/>
            <person name="Moliner C."/>
            <person name="Robert C."/>
            <person name="Raoult D."/>
            <person name="Fournier P.E."/>
            <person name="Greub G."/>
        </authorList>
    </citation>
    <scope>NUCLEOTIDE SEQUENCE [LARGE SCALE GENOMIC DNA]</scope>
    <source>
        <strain evidence="1 2">LLAP12</strain>
    </source>
</reference>
<proteinExistence type="predicted"/>
<organism evidence="1 2">
    <name type="scientific">Legionella drancourtii LLAP12</name>
    <dbReference type="NCBI Taxonomy" id="658187"/>
    <lineage>
        <taxon>Bacteria</taxon>
        <taxon>Pseudomonadati</taxon>
        <taxon>Pseudomonadota</taxon>
        <taxon>Gammaproteobacteria</taxon>
        <taxon>Legionellales</taxon>
        <taxon>Legionellaceae</taxon>
        <taxon>Legionella</taxon>
    </lineage>
</organism>
<name>G9ERS2_9GAMM</name>
<keyword evidence="2" id="KW-1185">Reference proteome</keyword>
<gene>
    <name evidence="1" type="ORF">LDG_7990</name>
</gene>
<protein>
    <submittedName>
        <fullName evidence="1">Uncharacterized protein</fullName>
    </submittedName>
</protein>
<dbReference type="Proteomes" id="UP000002770">
    <property type="component" value="Unassembled WGS sequence"/>
</dbReference>
<evidence type="ECO:0000313" key="2">
    <source>
        <dbReference type="Proteomes" id="UP000002770"/>
    </source>
</evidence>
<dbReference type="HOGENOM" id="CLU_2396047_0_0_6"/>
<dbReference type="AlphaFoldDB" id="G9ERS2"/>
<sequence>MEETLINILYESYPDSIIENFPRESIRDFFHTETIQRLPSEHQRNALRKCFEYLIQLEYLKRVGGWSNKEVFNQSYDENCSWKSPRVIQQLNI</sequence>
<dbReference type="EMBL" id="JH413839">
    <property type="protein sequence ID" value="EHL30027.1"/>
    <property type="molecule type" value="Genomic_DNA"/>
</dbReference>